<dbReference type="InterPro" id="IPR001150">
    <property type="entry name" value="Gly_radical"/>
</dbReference>
<dbReference type="InterPro" id="IPR004184">
    <property type="entry name" value="PFL_dom"/>
</dbReference>
<dbReference type="Gene3D" id="3.20.70.20">
    <property type="match status" value="1"/>
</dbReference>
<evidence type="ECO:0000256" key="3">
    <source>
        <dbReference type="PROSITE-ProRule" id="PRU00493"/>
    </source>
</evidence>
<evidence type="ECO:0000313" key="8">
    <source>
        <dbReference type="Proteomes" id="UP001310022"/>
    </source>
</evidence>
<evidence type="ECO:0000256" key="2">
    <source>
        <dbReference type="ARBA" id="ARBA00023239"/>
    </source>
</evidence>
<sequence length="737" mass="82840">MMKSAKEKLSLMEAMTECHQALFNTDRYQLEIEYLKLQFPAIFLDPEQDDLVWGRVKLLPIGFFPQEGGLGYHCMEEMWEAFEQEYTLDFEDLKRIAKLKSYWKDKTTTYNTRQAYPADVAEVLPSDNWFHESGIGFPLYRMAGAHQHYDALIRKGLPGLKDEVLGRMNEYADDAEKVAFLKAMLSMLNIVSETAEKYADHIDTLNHRAGDIMSKALRSVARQKPQSFYEGIQLVQLWSMMSGAFNYSRMDVYLGDLLVADLDNGIISEQEAVSYMESLWRLIIFRNTIFDGRVIIGGRGRRNPENADRFAKLAIQASRNVAGVLPQLTLRFDEGQDPTLYDDALEAIGEGCSFPMLYNDRVNIPAVSKAFGVSMEDAENYLPYGCGEYVLDHRSIGTPNGVINLAKAVEVCLYGGYDLHLKKIMGVECKTLAEVATFEEFEQNYKAVVERYVTALAKQQKIEYEVVGQEAGFLMYSALFDDCIGRAKPIFAGGLRHLGGTIETYGNTNAADSLLAIRQLVFEQKKFTGRQVMELMASNYEQNPSAQKAFLNVPKYGNDMDVADQMLINVHNHVCNFVREQGPKVGLDSYLVVNINNHANTILGRHTGATPDGRKDGAHMANANNPQSGQDKNGITAVLNSLIKPAIDIHAGAVQNMKFSKEMFNERRLVTKALLNTYFENGGSQAMISVLGKEDLQGAIERPQDYPNLIVRVGGFSSRFIDLAPDVQQEILHRTLY</sequence>
<feature type="compositionally biased region" description="Polar residues" evidence="4">
    <location>
        <begin position="622"/>
        <end position="631"/>
    </location>
</feature>
<dbReference type="EMBL" id="BQKE01000005">
    <property type="protein sequence ID" value="GJM64456.1"/>
    <property type="molecule type" value="Genomic_DNA"/>
</dbReference>
<protein>
    <submittedName>
        <fullName evidence="7">Glycyl radical enzyme</fullName>
    </submittedName>
</protein>
<evidence type="ECO:0000313" key="7">
    <source>
        <dbReference type="EMBL" id="GJM64456.1"/>
    </source>
</evidence>
<feature type="domain" description="Glycine radical" evidence="5">
    <location>
        <begin position="622"/>
        <end position="737"/>
    </location>
</feature>
<keyword evidence="8" id="KW-1185">Reference proteome</keyword>
<dbReference type="InterPro" id="IPR051215">
    <property type="entry name" value="GRE"/>
</dbReference>
<feature type="region of interest" description="Disordered" evidence="4">
    <location>
        <begin position="604"/>
        <end position="631"/>
    </location>
</feature>
<dbReference type="RefSeq" id="WP_338239522.1">
    <property type="nucleotide sequence ID" value="NZ_BQKE01000005.1"/>
</dbReference>
<dbReference type="AlphaFoldDB" id="A0AAN4W4C8"/>
<comment type="caution">
    <text evidence="7">The sequence shown here is derived from an EMBL/GenBank/DDBJ whole genome shotgun (WGS) entry which is preliminary data.</text>
</comment>
<dbReference type="GO" id="GO:0016829">
    <property type="term" value="F:lyase activity"/>
    <property type="evidence" value="ECO:0007669"/>
    <property type="project" value="UniProtKB-KW"/>
</dbReference>
<name>A0AAN4W4C8_9BACT</name>
<accession>A0AAN4W4C8</accession>
<dbReference type="PANTHER" id="PTHR43641:SF2">
    <property type="entry name" value="DEHYDRATASE YBIW-RELATED"/>
    <property type="match status" value="1"/>
</dbReference>
<feature type="modified residue" description="Glycine radical" evidence="3">
    <location>
        <position position="715"/>
    </location>
</feature>
<evidence type="ECO:0000256" key="1">
    <source>
        <dbReference type="ARBA" id="ARBA00022818"/>
    </source>
</evidence>
<evidence type="ECO:0000259" key="6">
    <source>
        <dbReference type="PROSITE" id="PS51554"/>
    </source>
</evidence>
<keyword evidence="1 3" id="KW-0556">Organic radical</keyword>
<dbReference type="PROSITE" id="PS51149">
    <property type="entry name" value="GLY_RADICAL_2"/>
    <property type="match status" value="1"/>
</dbReference>
<dbReference type="PANTHER" id="PTHR43641">
    <property type="entry name" value="FORMATE ACETYLTRANSFERASE 3-RELATED"/>
    <property type="match status" value="1"/>
</dbReference>
<evidence type="ECO:0000259" key="5">
    <source>
        <dbReference type="PROSITE" id="PS51149"/>
    </source>
</evidence>
<evidence type="ECO:0000256" key="4">
    <source>
        <dbReference type="SAM" id="MobiDB-lite"/>
    </source>
</evidence>
<dbReference type="GO" id="GO:0005829">
    <property type="term" value="C:cytosol"/>
    <property type="evidence" value="ECO:0007669"/>
    <property type="project" value="TreeGrafter"/>
</dbReference>
<dbReference type="Pfam" id="PF02901">
    <property type="entry name" value="PFL-like"/>
    <property type="match status" value="1"/>
</dbReference>
<proteinExistence type="predicted"/>
<dbReference type="SUPFAM" id="SSF51998">
    <property type="entry name" value="PFL-like glycyl radical enzymes"/>
    <property type="match status" value="1"/>
</dbReference>
<organism evidence="7 8">
    <name type="scientific">Persicobacter diffluens</name>
    <dbReference type="NCBI Taxonomy" id="981"/>
    <lineage>
        <taxon>Bacteria</taxon>
        <taxon>Pseudomonadati</taxon>
        <taxon>Bacteroidota</taxon>
        <taxon>Cytophagia</taxon>
        <taxon>Cytophagales</taxon>
        <taxon>Persicobacteraceae</taxon>
        <taxon>Persicobacter</taxon>
    </lineage>
</organism>
<dbReference type="Proteomes" id="UP001310022">
    <property type="component" value="Unassembled WGS sequence"/>
</dbReference>
<keyword evidence="2" id="KW-0456">Lyase</keyword>
<gene>
    <name evidence="7" type="ORF">PEDI_50080</name>
</gene>
<feature type="domain" description="PFL" evidence="6">
    <location>
        <begin position="1"/>
        <end position="615"/>
    </location>
</feature>
<dbReference type="Pfam" id="PF01228">
    <property type="entry name" value="Gly_radical"/>
    <property type="match status" value="1"/>
</dbReference>
<reference evidence="7 8" key="1">
    <citation type="submission" date="2021-12" db="EMBL/GenBank/DDBJ databases">
        <title>Genome sequencing of bacteria with rrn-lacking chromosome and rrn-plasmid.</title>
        <authorList>
            <person name="Anda M."/>
            <person name="Iwasaki W."/>
        </authorList>
    </citation>
    <scope>NUCLEOTIDE SEQUENCE [LARGE SCALE GENOMIC DNA]</scope>
    <source>
        <strain evidence="7 8">NBRC 15940</strain>
    </source>
</reference>
<dbReference type="PROSITE" id="PS51554">
    <property type="entry name" value="PFL"/>
    <property type="match status" value="1"/>
</dbReference>